<dbReference type="InterPro" id="IPR015797">
    <property type="entry name" value="NUDIX_hydrolase-like_dom_sf"/>
</dbReference>
<reference evidence="5 6" key="1">
    <citation type="submission" date="2023-08" db="EMBL/GenBank/DDBJ databases">
        <title>Microbacterium aquilitoris sp. nov. and Microbacterium gwkjibeachense sp. nov., isolated from beach.</title>
        <authorList>
            <person name="Lee S.D."/>
            <person name="Yang H."/>
            <person name="Kim I."/>
        </authorList>
    </citation>
    <scope>NUCLEOTIDE SEQUENCE [LARGE SCALE GENOMIC DNA]</scope>
    <source>
        <strain evidence="5 6">KSW-18</strain>
    </source>
</reference>
<evidence type="ECO:0000313" key="5">
    <source>
        <dbReference type="EMBL" id="MDT3331313.1"/>
    </source>
</evidence>
<comment type="cofactor">
    <cofactor evidence="1">
        <name>Mg(2+)</name>
        <dbReference type="ChEBI" id="CHEBI:18420"/>
    </cofactor>
</comment>
<dbReference type="InterPro" id="IPR020084">
    <property type="entry name" value="NUDIX_hydrolase_CS"/>
</dbReference>
<dbReference type="Gene3D" id="3.90.79.10">
    <property type="entry name" value="Nucleoside Triphosphate Pyrophosphohydrolase"/>
    <property type="match status" value="2"/>
</dbReference>
<keyword evidence="6" id="KW-1185">Reference proteome</keyword>
<dbReference type="EMBL" id="JAUZVT010000002">
    <property type="protein sequence ID" value="MDT3331313.1"/>
    <property type="molecule type" value="Genomic_DNA"/>
</dbReference>
<dbReference type="InterPro" id="IPR011990">
    <property type="entry name" value="TPR-like_helical_dom_sf"/>
</dbReference>
<dbReference type="PROSITE" id="PS00893">
    <property type="entry name" value="NUDIX_BOX"/>
    <property type="match status" value="1"/>
</dbReference>
<evidence type="ECO:0000259" key="4">
    <source>
        <dbReference type="PROSITE" id="PS51462"/>
    </source>
</evidence>
<evidence type="ECO:0000256" key="2">
    <source>
        <dbReference type="ARBA" id="ARBA00005582"/>
    </source>
</evidence>
<dbReference type="CDD" id="cd03424">
    <property type="entry name" value="NUDIX_ADPRase_Nudt5_UGPPase_Nudt14"/>
    <property type="match status" value="1"/>
</dbReference>
<dbReference type="Gene3D" id="1.25.40.10">
    <property type="entry name" value="Tetratricopeptide repeat domain"/>
    <property type="match status" value="1"/>
</dbReference>
<protein>
    <submittedName>
        <fullName evidence="5">Tetratricopeptide repeat protein</fullName>
    </submittedName>
</protein>
<name>A0ABU3GKS7_9MICO</name>
<organism evidence="5 6">
    <name type="scientific">Microbacterium aquilitoris</name>
    <dbReference type="NCBI Taxonomy" id="3067307"/>
    <lineage>
        <taxon>Bacteria</taxon>
        <taxon>Bacillati</taxon>
        <taxon>Actinomycetota</taxon>
        <taxon>Actinomycetes</taxon>
        <taxon>Micrococcales</taxon>
        <taxon>Microbacteriaceae</taxon>
        <taxon>Microbacterium</taxon>
    </lineage>
</organism>
<keyword evidence="3" id="KW-0378">Hydrolase</keyword>
<dbReference type="CDD" id="cd04688">
    <property type="entry name" value="NUDIX_Hydrolase"/>
    <property type="match status" value="1"/>
</dbReference>
<feature type="domain" description="Nudix hydrolase" evidence="4">
    <location>
        <begin position="362"/>
        <end position="499"/>
    </location>
</feature>
<comment type="caution">
    <text evidence="5">The sequence shown here is derived from an EMBL/GenBank/DDBJ whole genome shotgun (WGS) entry which is preliminary data.</text>
</comment>
<sequence length="502" mass="53742">MTDPRWVRESGEVVYDGFTRIRRDVYRMPDGARADWDVLDQGDTIAVIAFTPHGTVVLFDQFRVGPQRVIAEIPGGAVDPGESPREAGVRELREETGYRAGIVVEAGSEWSGANSTRRQHVLIAADCVPEGPPEWDELEHGTVREVPDAAFFAHLLSGELSDAGVALRGLTVFARDANVDVGLEPLQRRVRAMLSGDAPAAGGADDLGRRIDDVWAAADEEKPDELRAAMSGALAGTPGSDPRALFERASVEDFLGEEAAAIPLYRAALAAGLESPYETQARIQLASSLRNVGDASGAIAVLRDVPPTDPLAGAAAGFRALALYDDDKAVRALRTALAALADGIPLYDRALRAYAAEVRSRPRIRVISVAVVMRDGFILGELYPATTVRPAFLRAPGGGVEPGETAEAAVRRELAEELGATVTESRLLGVIENIFDNEGRPGHEIAYLFAVSSPELDALSVDERIQVLDGETSVGWYRLDDLHPDAFPFYPPGALDLAHGQG</sequence>
<dbReference type="Pfam" id="PF00293">
    <property type="entry name" value="NUDIX"/>
    <property type="match status" value="2"/>
</dbReference>
<comment type="similarity">
    <text evidence="2">Belongs to the Nudix hydrolase family.</text>
</comment>
<dbReference type="PANTHER" id="PTHR11839">
    <property type="entry name" value="UDP/ADP-SUGAR PYROPHOSPHATASE"/>
    <property type="match status" value="1"/>
</dbReference>
<dbReference type="RefSeq" id="WP_311870302.1">
    <property type="nucleotide sequence ID" value="NZ_JAUZVT010000002.1"/>
</dbReference>
<feature type="domain" description="Nudix hydrolase" evidence="4">
    <location>
        <begin position="40"/>
        <end position="168"/>
    </location>
</feature>
<accession>A0ABU3GKS7</accession>
<dbReference type="Proteomes" id="UP001262835">
    <property type="component" value="Unassembled WGS sequence"/>
</dbReference>
<dbReference type="PRINTS" id="PR00502">
    <property type="entry name" value="NUDIXFAMILY"/>
</dbReference>
<proteinExistence type="inferred from homology"/>
<evidence type="ECO:0000256" key="3">
    <source>
        <dbReference type="ARBA" id="ARBA00022801"/>
    </source>
</evidence>
<dbReference type="SUPFAM" id="SSF48452">
    <property type="entry name" value="TPR-like"/>
    <property type="match status" value="1"/>
</dbReference>
<dbReference type="InterPro" id="IPR000086">
    <property type="entry name" value="NUDIX_hydrolase_dom"/>
</dbReference>
<dbReference type="InterPro" id="IPR041656">
    <property type="entry name" value="TPR_5"/>
</dbReference>
<evidence type="ECO:0000256" key="1">
    <source>
        <dbReference type="ARBA" id="ARBA00001946"/>
    </source>
</evidence>
<dbReference type="SUPFAM" id="SSF55811">
    <property type="entry name" value="Nudix"/>
    <property type="match status" value="2"/>
</dbReference>
<dbReference type="Pfam" id="PF12688">
    <property type="entry name" value="TPR_5"/>
    <property type="match status" value="1"/>
</dbReference>
<dbReference type="PROSITE" id="PS51462">
    <property type="entry name" value="NUDIX"/>
    <property type="match status" value="2"/>
</dbReference>
<evidence type="ECO:0000313" key="6">
    <source>
        <dbReference type="Proteomes" id="UP001262835"/>
    </source>
</evidence>
<gene>
    <name evidence="5" type="ORF">Q9S78_11585</name>
</gene>
<dbReference type="InterPro" id="IPR020476">
    <property type="entry name" value="Nudix_hydrolase"/>
</dbReference>
<dbReference type="PANTHER" id="PTHR11839:SF18">
    <property type="entry name" value="NUDIX HYDROLASE DOMAIN-CONTAINING PROTEIN"/>
    <property type="match status" value="1"/>
</dbReference>